<dbReference type="Proteomes" id="UP000240957">
    <property type="component" value="Unassembled WGS sequence"/>
</dbReference>
<evidence type="ECO:0000313" key="2">
    <source>
        <dbReference type="EMBL" id="RFC81535.1"/>
    </source>
</evidence>
<dbReference type="EMBL" id="PYIX02000083">
    <property type="protein sequence ID" value="RFC81535.1"/>
    <property type="molecule type" value="Genomic_DNA"/>
</dbReference>
<dbReference type="Gene3D" id="1.20.120.330">
    <property type="entry name" value="Nucleotidyltransferases domain 2"/>
    <property type="match status" value="1"/>
</dbReference>
<protein>
    <recommendedName>
        <fullName evidence="5">HEPN domain-containing protein</fullName>
    </recommendedName>
</protein>
<dbReference type="OrthoDB" id="6711567at2"/>
<dbReference type="Proteomes" id="UP001595455">
    <property type="component" value="Unassembled WGS sequence"/>
</dbReference>
<keyword evidence="4" id="KW-1185">Reference proteome</keyword>
<reference evidence="1" key="1">
    <citation type="journal article" date="2014" name="Int. J. Syst. Evol. Microbiol.">
        <title>Complete genome of a new Firmicutes species belonging to the dominant human colonic microbiota ('Ruminococcus bicirculans') reveals two chromosomes and a selective capacity to utilize plant glucans.</title>
        <authorList>
            <consortium name="NISC Comparative Sequencing Program"/>
            <person name="Wegmann U."/>
            <person name="Louis P."/>
            <person name="Goesmann A."/>
            <person name="Henrissat B."/>
            <person name="Duncan S.H."/>
            <person name="Flint H.J."/>
        </authorList>
    </citation>
    <scope>NUCLEOTIDE SEQUENCE</scope>
    <source>
        <strain evidence="1">KCTC 62575</strain>
    </source>
</reference>
<reference evidence="1" key="4">
    <citation type="submission" date="2024-09" db="EMBL/GenBank/DDBJ databases">
        <authorList>
            <person name="Sun Q."/>
            <person name="Mori K."/>
        </authorList>
    </citation>
    <scope>NUCLEOTIDE SEQUENCE</scope>
    <source>
        <strain evidence="1">KCTC 62575</strain>
    </source>
</reference>
<evidence type="ECO:0000313" key="1">
    <source>
        <dbReference type="EMBL" id="MFC2997648.1"/>
    </source>
</evidence>
<comment type="caution">
    <text evidence="2">The sequence shown here is derived from an EMBL/GenBank/DDBJ whole genome shotgun (WGS) entry which is preliminary data.</text>
</comment>
<name>A0A371YJ92_9GAMM</name>
<dbReference type="AlphaFoldDB" id="A0A371YJ92"/>
<evidence type="ECO:0000313" key="3">
    <source>
        <dbReference type="Proteomes" id="UP000240957"/>
    </source>
</evidence>
<evidence type="ECO:0000313" key="4">
    <source>
        <dbReference type="Proteomes" id="UP001595455"/>
    </source>
</evidence>
<gene>
    <name evidence="1" type="ORF">ACFODO_20855</name>
    <name evidence="2" type="ORF">C9E89_021305</name>
</gene>
<proteinExistence type="predicted"/>
<dbReference type="RefSeq" id="WP_107010138.1">
    <property type="nucleotide sequence ID" value="NZ_JBHRSF010000157.1"/>
</dbReference>
<organism evidence="2 3">
    <name type="scientific">Acinetobacter sichuanensis</name>
    <dbReference type="NCBI Taxonomy" id="2136183"/>
    <lineage>
        <taxon>Bacteria</taxon>
        <taxon>Pseudomonadati</taxon>
        <taxon>Pseudomonadota</taxon>
        <taxon>Gammaproteobacteria</taxon>
        <taxon>Moraxellales</taxon>
        <taxon>Moraxellaceae</taxon>
        <taxon>Acinetobacter</taxon>
    </lineage>
</organism>
<evidence type="ECO:0008006" key="5">
    <source>
        <dbReference type="Google" id="ProtNLM"/>
    </source>
</evidence>
<sequence>MDVQDFYTVAKNLHDANTEKDEAINRTVVGRAYYAVYLATRDWIDQRFSTEIEEAEGNSHEKYTNCLSVLQRKHMDLALSRFSRELKTLKAQRHFADYNVDKNDQQTHISTQAALLQGKKLLDDLDILKQKYP</sequence>
<reference evidence="4" key="3">
    <citation type="journal article" date="2019" name="Int. J. Syst. Evol. Microbiol.">
        <title>The Global Catalogue of Microorganisms (GCM) 10K type strain sequencing project: providing services to taxonomists for standard genome sequencing and annotation.</title>
        <authorList>
            <consortium name="The Broad Institute Genomics Platform"/>
            <consortium name="The Broad Institute Genome Sequencing Center for Infectious Disease"/>
            <person name="Wu L."/>
            <person name="Ma J."/>
        </authorList>
    </citation>
    <scope>NUCLEOTIDE SEQUENCE [LARGE SCALE GENOMIC DNA]</scope>
    <source>
        <strain evidence="4">KCTC 62575</strain>
    </source>
</reference>
<accession>A0A371YJ92</accession>
<dbReference type="EMBL" id="JBHRSF010000157">
    <property type="protein sequence ID" value="MFC2997648.1"/>
    <property type="molecule type" value="Genomic_DNA"/>
</dbReference>
<reference evidence="2 3" key="2">
    <citation type="submission" date="2018-08" db="EMBL/GenBank/DDBJ databases">
        <title>The draft genome of Acinetobacter sichuanensis strain WCHAc060041.</title>
        <authorList>
            <person name="Qin J."/>
            <person name="Feng Y."/>
            <person name="Zong Z."/>
        </authorList>
    </citation>
    <scope>NUCLEOTIDE SEQUENCE [LARGE SCALE GENOMIC DNA]</scope>
    <source>
        <strain evidence="2 3">WCHAc060041</strain>
    </source>
</reference>